<keyword evidence="4" id="KW-1185">Reference proteome</keyword>
<organism evidence="3 4">
    <name type="scientific">Microbulbifer spongiae</name>
    <dbReference type="NCBI Taxonomy" id="2944933"/>
    <lineage>
        <taxon>Bacteria</taxon>
        <taxon>Pseudomonadati</taxon>
        <taxon>Pseudomonadota</taxon>
        <taxon>Gammaproteobacteria</taxon>
        <taxon>Cellvibrionales</taxon>
        <taxon>Microbulbiferaceae</taxon>
        <taxon>Microbulbifer</taxon>
    </lineage>
</organism>
<feature type="region of interest" description="Disordered" evidence="1">
    <location>
        <begin position="26"/>
        <end position="48"/>
    </location>
</feature>
<keyword evidence="2" id="KW-0732">Signal</keyword>
<feature type="compositionally biased region" description="Basic and acidic residues" evidence="1">
    <location>
        <begin position="28"/>
        <end position="41"/>
    </location>
</feature>
<protein>
    <submittedName>
        <fullName evidence="3">Uncharacterized protein</fullName>
    </submittedName>
</protein>
<evidence type="ECO:0000256" key="1">
    <source>
        <dbReference type="SAM" id="MobiDB-lite"/>
    </source>
</evidence>
<accession>A0ABY9EBS6</accession>
<dbReference type="Proteomes" id="UP001321520">
    <property type="component" value="Chromosome"/>
</dbReference>
<dbReference type="RefSeq" id="WP_301415761.1">
    <property type="nucleotide sequence ID" value="NZ_CP098023.1"/>
</dbReference>
<name>A0ABY9EBS6_9GAMM</name>
<reference evidence="3 4" key="1">
    <citation type="submission" date="2022-05" db="EMBL/GenBank/DDBJ databases">
        <title>Microbulbifer sp. nov., isolated from sponge.</title>
        <authorList>
            <person name="Gao L."/>
        </authorList>
    </citation>
    <scope>NUCLEOTIDE SEQUENCE [LARGE SCALE GENOMIC DNA]</scope>
    <source>
        <strain evidence="3 4">MI-G</strain>
    </source>
</reference>
<proteinExistence type="predicted"/>
<sequence>MRGVIGTALLMITCIQASAGAVLAGEAEEARDGYPDTEKFPSKHTTAPNHELMLKKARQAQEKRLFQRQMRQLEKLLQQARRDADRAKKLQQLKRSANSPD</sequence>
<dbReference type="EMBL" id="CP098023">
    <property type="protein sequence ID" value="WKD49915.1"/>
    <property type="molecule type" value="Genomic_DNA"/>
</dbReference>
<feature type="signal peptide" evidence="2">
    <location>
        <begin position="1"/>
        <end position="19"/>
    </location>
</feature>
<evidence type="ECO:0000313" key="4">
    <source>
        <dbReference type="Proteomes" id="UP001321520"/>
    </source>
</evidence>
<gene>
    <name evidence="3" type="ORF">M8T91_00350</name>
</gene>
<feature type="chain" id="PRO_5047510116" evidence="2">
    <location>
        <begin position="20"/>
        <end position="101"/>
    </location>
</feature>
<evidence type="ECO:0000313" key="3">
    <source>
        <dbReference type="EMBL" id="WKD49915.1"/>
    </source>
</evidence>
<evidence type="ECO:0000256" key="2">
    <source>
        <dbReference type="SAM" id="SignalP"/>
    </source>
</evidence>
<feature type="region of interest" description="Disordered" evidence="1">
    <location>
        <begin position="80"/>
        <end position="101"/>
    </location>
</feature>